<proteinExistence type="predicted"/>
<organism evidence="2">
    <name type="scientific">uncultured Rubrobacteraceae bacterium</name>
    <dbReference type="NCBI Taxonomy" id="349277"/>
    <lineage>
        <taxon>Bacteria</taxon>
        <taxon>Bacillati</taxon>
        <taxon>Actinomycetota</taxon>
        <taxon>Rubrobacteria</taxon>
        <taxon>Rubrobacterales</taxon>
        <taxon>Rubrobacteraceae</taxon>
        <taxon>environmental samples</taxon>
    </lineage>
</organism>
<dbReference type="EMBL" id="CADCVH010000073">
    <property type="protein sequence ID" value="CAA9460588.1"/>
    <property type="molecule type" value="Genomic_DNA"/>
</dbReference>
<gene>
    <name evidence="2" type="ORF">AVDCRST_MAG02-2242</name>
</gene>
<feature type="compositionally biased region" description="Basic residues" evidence="1">
    <location>
        <begin position="51"/>
        <end position="65"/>
    </location>
</feature>
<reference evidence="2" key="1">
    <citation type="submission" date="2020-02" db="EMBL/GenBank/DDBJ databases">
        <authorList>
            <person name="Meier V. D."/>
        </authorList>
    </citation>
    <scope>NUCLEOTIDE SEQUENCE</scope>
    <source>
        <strain evidence="2">AVDCRST_MAG02</strain>
    </source>
</reference>
<feature type="region of interest" description="Disordered" evidence="1">
    <location>
        <begin position="1"/>
        <end position="65"/>
    </location>
</feature>
<name>A0A6J4R5D4_9ACTN</name>
<protein>
    <submittedName>
        <fullName evidence="2">Uncharacterized protein</fullName>
    </submittedName>
</protein>
<accession>A0A6J4R5D4</accession>
<dbReference type="AlphaFoldDB" id="A0A6J4R5D4"/>
<evidence type="ECO:0000256" key="1">
    <source>
        <dbReference type="SAM" id="MobiDB-lite"/>
    </source>
</evidence>
<feature type="compositionally biased region" description="Basic residues" evidence="1">
    <location>
        <begin position="24"/>
        <end position="35"/>
    </location>
</feature>
<sequence>ARNQRTVFGRGRRGPARGRDRGRAGRRPAPARRRPLGVSDSRTGSCGTARAARRWTGRPRPRASL</sequence>
<feature type="non-terminal residue" evidence="2">
    <location>
        <position position="1"/>
    </location>
</feature>
<evidence type="ECO:0000313" key="2">
    <source>
        <dbReference type="EMBL" id="CAA9460588.1"/>
    </source>
</evidence>
<feature type="non-terminal residue" evidence="2">
    <location>
        <position position="65"/>
    </location>
</feature>